<dbReference type="PANTHER" id="PTHR48012">
    <property type="entry name" value="STERILE20-LIKE KINASE, ISOFORM B-RELATED"/>
    <property type="match status" value="1"/>
</dbReference>
<dbReference type="EMBL" id="ML996695">
    <property type="protein sequence ID" value="KAF2400403.1"/>
    <property type="molecule type" value="Genomic_DNA"/>
</dbReference>
<keyword evidence="7 10" id="KW-0067">ATP-binding</keyword>
<dbReference type="OrthoDB" id="248923at2759"/>
<dbReference type="PROSITE" id="PS50011">
    <property type="entry name" value="PROTEIN_KINASE_DOM"/>
    <property type="match status" value="1"/>
</dbReference>
<dbReference type="Gene3D" id="1.10.510.10">
    <property type="entry name" value="Transferase(Phosphotransferase) domain 1"/>
    <property type="match status" value="1"/>
</dbReference>
<evidence type="ECO:0000256" key="1">
    <source>
        <dbReference type="ARBA" id="ARBA00008874"/>
    </source>
</evidence>
<dbReference type="GO" id="GO:0005737">
    <property type="term" value="C:cytoplasm"/>
    <property type="evidence" value="ECO:0007669"/>
    <property type="project" value="TreeGrafter"/>
</dbReference>
<dbReference type="AlphaFoldDB" id="A0A6G1HWG8"/>
<accession>A0A6G1HWG8</accession>
<dbReference type="Proteomes" id="UP000799640">
    <property type="component" value="Unassembled WGS sequence"/>
</dbReference>
<evidence type="ECO:0000256" key="5">
    <source>
        <dbReference type="ARBA" id="ARBA00022741"/>
    </source>
</evidence>
<dbReference type="GO" id="GO:0004674">
    <property type="term" value="F:protein serine/threonine kinase activity"/>
    <property type="evidence" value="ECO:0007669"/>
    <property type="project" value="UniProtKB-KW"/>
</dbReference>
<keyword evidence="5 10" id="KW-0547">Nucleotide-binding</keyword>
<organism evidence="13 14">
    <name type="scientific">Trichodelitschia bisporula</name>
    <dbReference type="NCBI Taxonomy" id="703511"/>
    <lineage>
        <taxon>Eukaryota</taxon>
        <taxon>Fungi</taxon>
        <taxon>Dikarya</taxon>
        <taxon>Ascomycota</taxon>
        <taxon>Pezizomycotina</taxon>
        <taxon>Dothideomycetes</taxon>
        <taxon>Dothideomycetes incertae sedis</taxon>
        <taxon>Phaeotrichales</taxon>
        <taxon>Phaeotrichaceae</taxon>
        <taxon>Trichodelitschia</taxon>
    </lineage>
</organism>
<evidence type="ECO:0000256" key="10">
    <source>
        <dbReference type="PROSITE-ProRule" id="PRU10141"/>
    </source>
</evidence>
<dbReference type="EC" id="2.7.11.1" evidence="2"/>
<dbReference type="PANTHER" id="PTHR48012:SF10">
    <property type="entry name" value="FI20177P1"/>
    <property type="match status" value="1"/>
</dbReference>
<evidence type="ECO:0000256" key="7">
    <source>
        <dbReference type="ARBA" id="ARBA00022840"/>
    </source>
</evidence>
<protein>
    <recommendedName>
        <fullName evidence="2">non-specific serine/threonine protein kinase</fullName>
        <ecNumber evidence="2">2.7.11.1</ecNumber>
    </recommendedName>
</protein>
<feature type="binding site" evidence="10">
    <location>
        <position position="68"/>
    </location>
    <ligand>
        <name>ATP</name>
        <dbReference type="ChEBI" id="CHEBI:30616"/>
    </ligand>
</feature>
<feature type="compositionally biased region" description="Basic and acidic residues" evidence="11">
    <location>
        <begin position="497"/>
        <end position="507"/>
    </location>
</feature>
<evidence type="ECO:0000259" key="12">
    <source>
        <dbReference type="PROSITE" id="PS50011"/>
    </source>
</evidence>
<keyword evidence="6 13" id="KW-0418">Kinase</keyword>
<name>A0A6G1HWG8_9PEZI</name>
<dbReference type="PROSITE" id="PS00107">
    <property type="entry name" value="PROTEIN_KINASE_ATP"/>
    <property type="match status" value="1"/>
</dbReference>
<reference evidence="13" key="1">
    <citation type="journal article" date="2020" name="Stud. Mycol.">
        <title>101 Dothideomycetes genomes: a test case for predicting lifestyles and emergence of pathogens.</title>
        <authorList>
            <person name="Haridas S."/>
            <person name="Albert R."/>
            <person name="Binder M."/>
            <person name="Bloem J."/>
            <person name="Labutti K."/>
            <person name="Salamov A."/>
            <person name="Andreopoulos B."/>
            <person name="Baker S."/>
            <person name="Barry K."/>
            <person name="Bills G."/>
            <person name="Bluhm B."/>
            <person name="Cannon C."/>
            <person name="Castanera R."/>
            <person name="Culley D."/>
            <person name="Daum C."/>
            <person name="Ezra D."/>
            <person name="Gonzalez J."/>
            <person name="Henrissat B."/>
            <person name="Kuo A."/>
            <person name="Liang C."/>
            <person name="Lipzen A."/>
            <person name="Lutzoni F."/>
            <person name="Magnuson J."/>
            <person name="Mondo S."/>
            <person name="Nolan M."/>
            <person name="Ohm R."/>
            <person name="Pangilinan J."/>
            <person name="Park H.-J."/>
            <person name="Ramirez L."/>
            <person name="Alfaro M."/>
            <person name="Sun H."/>
            <person name="Tritt A."/>
            <person name="Yoshinaga Y."/>
            <person name="Zwiers L.-H."/>
            <person name="Turgeon B."/>
            <person name="Goodwin S."/>
            <person name="Spatafora J."/>
            <person name="Crous P."/>
            <person name="Grigoriev I."/>
        </authorList>
    </citation>
    <scope>NUCLEOTIDE SEQUENCE</scope>
    <source>
        <strain evidence="13">CBS 262.69</strain>
    </source>
</reference>
<evidence type="ECO:0000256" key="11">
    <source>
        <dbReference type="SAM" id="MobiDB-lite"/>
    </source>
</evidence>
<dbReference type="InterPro" id="IPR050629">
    <property type="entry name" value="STE20/SPS1-PAK"/>
</dbReference>
<sequence>MESQLRPLVGKGRQIQDAKDMQNIVQERTARKGQDPPPYEFLELIGRGSYGRVYKSKHRVTQEICAVKIIEVDAQDYKADIESRDDTIKEFIRETTILQSLKDNRARNVNVIFEAFSVDSQLWIVSEYCPGGSVSTLMKASTPPGLEEQFIIPIAREVAIALKYVHEAGIIHRDIKCANILATEDGRIQLCDFGISGVLENEVSKRSTIVGTPHWMAPELVTHLGSDIHSVRYGTEIDCWAFGCAVYEMATGHPPNSRVRPGDLGMTLHVRAPRLEDDKYSQALRDFVAFCLEQDPDDRPSAQEIMKHAYIANTEEEYPTEGIRKLIVNYAIWEQSGGQRASLFNPYGAPAPDQLSPLDGPEEEWNFSTSVEFDRRISMRLSMAPGGSARDLSNFEKIIEEGRVKRGGAAMDRLFNPNDKRGYTYGDRDSQMSDLPLRNFSDAPAGDRTTMIDLDAAMPMVGDVPSLDFPDVTTIKARKYLRDFDDDDDEMYAQDQQTRRATMDWKPPEPGLEIPEHDPG</sequence>
<dbReference type="SUPFAM" id="SSF56112">
    <property type="entry name" value="Protein kinase-like (PK-like)"/>
    <property type="match status" value="1"/>
</dbReference>
<evidence type="ECO:0000313" key="13">
    <source>
        <dbReference type="EMBL" id="KAF2400403.1"/>
    </source>
</evidence>
<dbReference type="GO" id="GO:0005524">
    <property type="term" value="F:ATP binding"/>
    <property type="evidence" value="ECO:0007669"/>
    <property type="project" value="UniProtKB-UniRule"/>
</dbReference>
<evidence type="ECO:0000256" key="9">
    <source>
        <dbReference type="ARBA" id="ARBA00048679"/>
    </source>
</evidence>
<feature type="domain" description="Protein kinase" evidence="12">
    <location>
        <begin position="39"/>
        <end position="311"/>
    </location>
</feature>
<dbReference type="InterPro" id="IPR017441">
    <property type="entry name" value="Protein_kinase_ATP_BS"/>
</dbReference>
<evidence type="ECO:0000256" key="3">
    <source>
        <dbReference type="ARBA" id="ARBA00022527"/>
    </source>
</evidence>
<comment type="catalytic activity">
    <reaction evidence="8">
        <text>L-threonyl-[protein] + ATP = O-phospho-L-threonyl-[protein] + ADP + H(+)</text>
        <dbReference type="Rhea" id="RHEA:46608"/>
        <dbReference type="Rhea" id="RHEA-COMP:11060"/>
        <dbReference type="Rhea" id="RHEA-COMP:11605"/>
        <dbReference type="ChEBI" id="CHEBI:15378"/>
        <dbReference type="ChEBI" id="CHEBI:30013"/>
        <dbReference type="ChEBI" id="CHEBI:30616"/>
        <dbReference type="ChEBI" id="CHEBI:61977"/>
        <dbReference type="ChEBI" id="CHEBI:456216"/>
        <dbReference type="EC" id="2.7.11.1"/>
    </reaction>
</comment>
<evidence type="ECO:0000256" key="8">
    <source>
        <dbReference type="ARBA" id="ARBA00047899"/>
    </source>
</evidence>
<gene>
    <name evidence="13" type="ORF">EJ06DRAFT_521882</name>
</gene>
<dbReference type="Gene3D" id="3.30.200.20">
    <property type="entry name" value="Phosphorylase Kinase, domain 1"/>
    <property type="match status" value="1"/>
</dbReference>
<keyword evidence="14" id="KW-1185">Reference proteome</keyword>
<keyword evidence="4" id="KW-0808">Transferase</keyword>
<dbReference type="FunFam" id="1.10.510.10:FF:000670">
    <property type="entry name" value="Serine/threonin protein kinase, putative"/>
    <property type="match status" value="1"/>
</dbReference>
<keyword evidence="3" id="KW-0723">Serine/threonine-protein kinase</keyword>
<evidence type="ECO:0000256" key="6">
    <source>
        <dbReference type="ARBA" id="ARBA00022777"/>
    </source>
</evidence>
<dbReference type="InterPro" id="IPR000719">
    <property type="entry name" value="Prot_kinase_dom"/>
</dbReference>
<evidence type="ECO:0000256" key="2">
    <source>
        <dbReference type="ARBA" id="ARBA00012513"/>
    </source>
</evidence>
<dbReference type="Pfam" id="PF00069">
    <property type="entry name" value="Pkinase"/>
    <property type="match status" value="1"/>
</dbReference>
<feature type="region of interest" description="Disordered" evidence="11">
    <location>
        <begin position="421"/>
        <end position="442"/>
    </location>
</feature>
<proteinExistence type="inferred from homology"/>
<evidence type="ECO:0000256" key="4">
    <source>
        <dbReference type="ARBA" id="ARBA00022679"/>
    </source>
</evidence>
<dbReference type="SMART" id="SM00220">
    <property type="entry name" value="S_TKc"/>
    <property type="match status" value="1"/>
</dbReference>
<comment type="catalytic activity">
    <reaction evidence="9">
        <text>L-seryl-[protein] + ATP = O-phospho-L-seryl-[protein] + ADP + H(+)</text>
        <dbReference type="Rhea" id="RHEA:17989"/>
        <dbReference type="Rhea" id="RHEA-COMP:9863"/>
        <dbReference type="Rhea" id="RHEA-COMP:11604"/>
        <dbReference type="ChEBI" id="CHEBI:15378"/>
        <dbReference type="ChEBI" id="CHEBI:29999"/>
        <dbReference type="ChEBI" id="CHEBI:30616"/>
        <dbReference type="ChEBI" id="CHEBI:83421"/>
        <dbReference type="ChEBI" id="CHEBI:456216"/>
        <dbReference type="EC" id="2.7.11.1"/>
    </reaction>
</comment>
<feature type="compositionally biased region" description="Basic and acidic residues" evidence="11">
    <location>
        <begin position="421"/>
        <end position="431"/>
    </location>
</feature>
<dbReference type="InterPro" id="IPR011009">
    <property type="entry name" value="Kinase-like_dom_sf"/>
</dbReference>
<comment type="similarity">
    <text evidence="1">Belongs to the protein kinase superfamily. STE Ser/Thr protein kinase family. STE20 subfamily.</text>
</comment>
<evidence type="ECO:0000313" key="14">
    <source>
        <dbReference type="Proteomes" id="UP000799640"/>
    </source>
</evidence>
<feature type="region of interest" description="Disordered" evidence="11">
    <location>
        <begin position="485"/>
        <end position="520"/>
    </location>
</feature>